<dbReference type="EMBL" id="JAGINW010000001">
    <property type="protein sequence ID" value="MBP2321294.1"/>
    <property type="molecule type" value="Genomic_DNA"/>
</dbReference>
<reference evidence="1 2" key="1">
    <citation type="submission" date="2021-03" db="EMBL/GenBank/DDBJ databases">
        <title>Sequencing the genomes of 1000 actinobacteria strains.</title>
        <authorList>
            <person name="Klenk H.-P."/>
        </authorList>
    </citation>
    <scope>NUCLEOTIDE SEQUENCE [LARGE SCALE GENOMIC DNA]</scope>
    <source>
        <strain evidence="1 2">DSM 46670</strain>
    </source>
</reference>
<proteinExistence type="predicted"/>
<dbReference type="SUPFAM" id="SSF48239">
    <property type="entry name" value="Terpenoid cyclases/Protein prenyltransferases"/>
    <property type="match status" value="1"/>
</dbReference>
<keyword evidence="2" id="KW-1185">Reference proteome</keyword>
<evidence type="ECO:0000313" key="1">
    <source>
        <dbReference type="EMBL" id="MBP2321294.1"/>
    </source>
</evidence>
<accession>A0ABS4TBD1</accession>
<sequence>MDAGAPSRAGSDLSDPILQRGISKLLALQMENGGWRCSTTYPTMQTVWGAHDAVYALKTVVSIGAENMAPMALRGHAAEQIAVLESVISHLLGGAQPNVIAEATIVPEAGVLGA</sequence>
<comment type="caution">
    <text evidence="1">The sequence shown here is derived from an EMBL/GenBank/DDBJ whole genome shotgun (WGS) entry which is preliminary data.</text>
</comment>
<dbReference type="InterPro" id="IPR008930">
    <property type="entry name" value="Terpenoid_cyclase/PrenylTrfase"/>
</dbReference>
<gene>
    <name evidence="1" type="ORF">JOF56_001679</name>
</gene>
<protein>
    <submittedName>
        <fullName evidence="1">Uncharacterized protein</fullName>
    </submittedName>
</protein>
<dbReference type="Proteomes" id="UP001519332">
    <property type="component" value="Unassembled WGS sequence"/>
</dbReference>
<organism evidence="1 2">
    <name type="scientific">Kibdelosporangium banguiense</name>
    <dbReference type="NCBI Taxonomy" id="1365924"/>
    <lineage>
        <taxon>Bacteria</taxon>
        <taxon>Bacillati</taxon>
        <taxon>Actinomycetota</taxon>
        <taxon>Actinomycetes</taxon>
        <taxon>Pseudonocardiales</taxon>
        <taxon>Pseudonocardiaceae</taxon>
        <taxon>Kibdelosporangium</taxon>
    </lineage>
</organism>
<evidence type="ECO:0000313" key="2">
    <source>
        <dbReference type="Proteomes" id="UP001519332"/>
    </source>
</evidence>
<dbReference type="RefSeq" id="WP_209636079.1">
    <property type="nucleotide sequence ID" value="NZ_JAGINW010000001.1"/>
</dbReference>
<name>A0ABS4TBD1_9PSEU</name>